<name>A0A5J9UVE0_9POAL</name>
<reference evidence="2 3" key="1">
    <citation type="journal article" date="2019" name="Sci. Rep.">
        <title>A high-quality genome of Eragrostis curvula grass provides insights into Poaceae evolution and supports new strategies to enhance forage quality.</title>
        <authorList>
            <person name="Carballo J."/>
            <person name="Santos B.A.C.M."/>
            <person name="Zappacosta D."/>
            <person name="Garbus I."/>
            <person name="Selva J.P."/>
            <person name="Gallo C.A."/>
            <person name="Diaz A."/>
            <person name="Albertini E."/>
            <person name="Caccamo M."/>
            <person name="Echenique V."/>
        </authorList>
    </citation>
    <scope>NUCLEOTIDE SEQUENCE [LARGE SCALE GENOMIC DNA]</scope>
    <source>
        <strain evidence="3">cv. Victoria</strain>
        <tissue evidence="2">Leaf</tissue>
    </source>
</reference>
<protein>
    <recommendedName>
        <fullName evidence="1">At1g61320/AtMIF1 LRR domain-containing protein</fullName>
    </recommendedName>
</protein>
<comment type="caution">
    <text evidence="2">The sequence shown here is derived from an EMBL/GenBank/DDBJ whole genome shotgun (WGS) entry which is preliminary data.</text>
</comment>
<sequence length="504" mass="56986">MAHGELDRISGLPDDVLLDILGWLAVAGDVKTVAKTSILSRRWRSLTWSSQITKVFIDVGDFSPDSGGWIPVRPQQRPAFWDQHEATEGFTDVLALFLAATPRPSRRRVIEKLRLKFILTKRDLVRRIGALVGAAADAGAVKNVELEIVTETTLFSYNEARTKLEYGKRFKHLLKDCPGAFRSRLTKLTLQNLLFHNPAVVNDLVRRCDALEFLSVNYCGFLAKGVWHRDQDTALELLIDAPLSRLKTLVCFKCHVNGVRVVQAPALVTLCCRWMYRDSPPVSLGCAPSLKTMFLRHRVSEDEDAAWKLSELLGNGGQIESLTFAFDNGKIWLQPERPDELQAVLGSLKQLRLDNISPDCDLSWTLFILQAAPLLETIDIHIFDHICHHKWRKQSNGNTNMACQPSSPNFRHNNLKRLSVHRTFDVLKDLPFARLVMELAVNLENVTLGVKFFTCQDCGAAELKGQDLTTSRLRYTEKDHVLEKLKQTKHGISSRAFIDVHTFT</sequence>
<dbReference type="EMBL" id="RWGY01000011">
    <property type="protein sequence ID" value="TVU27812.1"/>
    <property type="molecule type" value="Genomic_DNA"/>
</dbReference>
<evidence type="ECO:0000313" key="3">
    <source>
        <dbReference type="Proteomes" id="UP000324897"/>
    </source>
</evidence>
<evidence type="ECO:0000259" key="1">
    <source>
        <dbReference type="Pfam" id="PF23622"/>
    </source>
</evidence>
<dbReference type="Gene3D" id="3.80.10.10">
    <property type="entry name" value="Ribonuclease Inhibitor"/>
    <property type="match status" value="1"/>
</dbReference>
<feature type="non-terminal residue" evidence="2">
    <location>
        <position position="1"/>
    </location>
</feature>
<dbReference type="PANTHER" id="PTHR32153">
    <property type="entry name" value="OJ000223_09.16 PROTEIN"/>
    <property type="match status" value="1"/>
</dbReference>
<keyword evidence="3" id="KW-1185">Reference proteome</keyword>
<dbReference type="Gramene" id="TVU27812">
    <property type="protein sequence ID" value="TVU27812"/>
    <property type="gene ID" value="EJB05_19313"/>
</dbReference>
<dbReference type="InterPro" id="IPR032675">
    <property type="entry name" value="LRR_dom_sf"/>
</dbReference>
<gene>
    <name evidence="2" type="ORF">EJB05_19313</name>
</gene>
<dbReference type="OrthoDB" id="675439at2759"/>
<feature type="domain" description="At1g61320/AtMIF1 LRR" evidence="1">
    <location>
        <begin position="184"/>
        <end position="451"/>
    </location>
</feature>
<dbReference type="InterPro" id="IPR044997">
    <property type="entry name" value="F-box_plant"/>
</dbReference>
<dbReference type="SUPFAM" id="SSF52047">
    <property type="entry name" value="RNI-like"/>
    <property type="match status" value="1"/>
</dbReference>
<proteinExistence type="predicted"/>
<dbReference type="AlphaFoldDB" id="A0A5J9UVE0"/>
<accession>A0A5J9UVE0</accession>
<evidence type="ECO:0000313" key="2">
    <source>
        <dbReference type="EMBL" id="TVU27812.1"/>
    </source>
</evidence>
<organism evidence="2 3">
    <name type="scientific">Eragrostis curvula</name>
    <name type="common">weeping love grass</name>
    <dbReference type="NCBI Taxonomy" id="38414"/>
    <lineage>
        <taxon>Eukaryota</taxon>
        <taxon>Viridiplantae</taxon>
        <taxon>Streptophyta</taxon>
        <taxon>Embryophyta</taxon>
        <taxon>Tracheophyta</taxon>
        <taxon>Spermatophyta</taxon>
        <taxon>Magnoliopsida</taxon>
        <taxon>Liliopsida</taxon>
        <taxon>Poales</taxon>
        <taxon>Poaceae</taxon>
        <taxon>PACMAD clade</taxon>
        <taxon>Chloridoideae</taxon>
        <taxon>Eragrostideae</taxon>
        <taxon>Eragrostidinae</taxon>
        <taxon>Eragrostis</taxon>
    </lineage>
</organism>
<dbReference type="InterPro" id="IPR036047">
    <property type="entry name" value="F-box-like_dom_sf"/>
</dbReference>
<dbReference type="SUPFAM" id="SSF81383">
    <property type="entry name" value="F-box domain"/>
    <property type="match status" value="1"/>
</dbReference>
<dbReference type="Pfam" id="PF23622">
    <property type="entry name" value="LRR_At1g61320_AtMIF1"/>
    <property type="match status" value="1"/>
</dbReference>
<dbReference type="Proteomes" id="UP000324897">
    <property type="component" value="Chromosome 1"/>
</dbReference>
<dbReference type="InterPro" id="IPR055357">
    <property type="entry name" value="LRR_At1g61320_AtMIF1"/>
</dbReference>